<organism evidence="3 4">
    <name type="scientific">Chromobacterium sinusclupearum</name>
    <dbReference type="NCBI Taxonomy" id="2077146"/>
    <lineage>
        <taxon>Bacteria</taxon>
        <taxon>Pseudomonadati</taxon>
        <taxon>Pseudomonadota</taxon>
        <taxon>Betaproteobacteria</taxon>
        <taxon>Neisseriales</taxon>
        <taxon>Chromobacteriaceae</taxon>
        <taxon>Chromobacterium</taxon>
    </lineage>
</organism>
<dbReference type="GO" id="GO:0016787">
    <property type="term" value="F:hydrolase activity"/>
    <property type="evidence" value="ECO:0007669"/>
    <property type="project" value="UniProtKB-KW"/>
</dbReference>
<keyword evidence="4" id="KW-1185">Reference proteome</keyword>
<dbReference type="InterPro" id="IPR000868">
    <property type="entry name" value="Isochorismatase-like_dom"/>
</dbReference>
<dbReference type="PANTHER" id="PTHR43540:SF15">
    <property type="entry name" value="BLR5631 PROTEIN"/>
    <property type="match status" value="1"/>
</dbReference>
<dbReference type="Proteomes" id="UP000236416">
    <property type="component" value="Unassembled WGS sequence"/>
</dbReference>
<dbReference type="CDD" id="cd01014">
    <property type="entry name" value="nicotinamidase_related"/>
    <property type="match status" value="1"/>
</dbReference>
<keyword evidence="1 3" id="KW-0378">Hydrolase</keyword>
<dbReference type="SUPFAM" id="SSF52499">
    <property type="entry name" value="Isochorismatase-like hydrolases"/>
    <property type="match status" value="1"/>
</dbReference>
<dbReference type="PANTHER" id="PTHR43540">
    <property type="entry name" value="PEROXYUREIDOACRYLATE/UREIDOACRYLATE AMIDOHYDROLASE-RELATED"/>
    <property type="match status" value="1"/>
</dbReference>
<dbReference type="EMBL" id="PPTF01000107">
    <property type="protein sequence ID" value="POA96740.1"/>
    <property type="molecule type" value="Genomic_DNA"/>
</dbReference>
<dbReference type="InterPro" id="IPR050272">
    <property type="entry name" value="Isochorismatase-like_hydrls"/>
</dbReference>
<name>A0A2K4MI40_9NEIS</name>
<evidence type="ECO:0000313" key="3">
    <source>
        <dbReference type="EMBL" id="POA96740.1"/>
    </source>
</evidence>
<dbReference type="AlphaFoldDB" id="A0A2K4MI40"/>
<sequence length="178" mass="19125">MQTVRRAALLIIDLQNDYFAGGKYPLWNTEQTLANTLDAIAQAHAQNIPVILVQHIAANPASPFFVKDSVGVQIHPQVLAAAPNAPVVVKSHADSFLNTNLGELLGKLEVNQLLITGMMTQNCVTHTALSRAADPYQVKVLRDCCATVDAMVHGIALSALGDKVEMVDRQAAFETARG</sequence>
<proteinExistence type="predicted"/>
<dbReference type="InterPro" id="IPR036380">
    <property type="entry name" value="Isochorismatase-like_sf"/>
</dbReference>
<feature type="domain" description="Isochorismatase-like" evidence="2">
    <location>
        <begin position="7"/>
        <end position="160"/>
    </location>
</feature>
<reference evidence="3 4" key="1">
    <citation type="submission" date="2018-01" db="EMBL/GenBank/DDBJ databases">
        <title>Genomic Sequence of Chromobacterium MWU13-2610 from wild cranberry bogs within the Cape Cod National Seashore.</title>
        <authorList>
            <person name="O'Hara-Hanley K."/>
            <person name="Soby S."/>
            <person name="Harrison A."/>
        </authorList>
    </citation>
    <scope>NUCLEOTIDE SEQUENCE [LARGE SCALE GENOMIC DNA]</scope>
    <source>
        <strain evidence="3 4">MWU13-2610</strain>
    </source>
</reference>
<dbReference type="Pfam" id="PF00857">
    <property type="entry name" value="Isochorismatase"/>
    <property type="match status" value="1"/>
</dbReference>
<evidence type="ECO:0000256" key="1">
    <source>
        <dbReference type="ARBA" id="ARBA00022801"/>
    </source>
</evidence>
<dbReference type="RefSeq" id="WP_103321990.1">
    <property type="nucleotide sequence ID" value="NZ_PPTF01000107.1"/>
</dbReference>
<evidence type="ECO:0000313" key="4">
    <source>
        <dbReference type="Proteomes" id="UP000236416"/>
    </source>
</evidence>
<accession>A0A2K4MI40</accession>
<gene>
    <name evidence="3" type="ORF">C2134_21000</name>
</gene>
<evidence type="ECO:0000259" key="2">
    <source>
        <dbReference type="Pfam" id="PF00857"/>
    </source>
</evidence>
<dbReference type="Gene3D" id="3.40.50.850">
    <property type="entry name" value="Isochorismatase-like"/>
    <property type="match status" value="1"/>
</dbReference>
<comment type="caution">
    <text evidence="3">The sequence shown here is derived from an EMBL/GenBank/DDBJ whole genome shotgun (WGS) entry which is preliminary data.</text>
</comment>
<protein>
    <submittedName>
        <fullName evidence="3">Cysteine hydrolase</fullName>
    </submittedName>
</protein>